<dbReference type="STRING" id="67285.AQI88_24700"/>
<gene>
    <name evidence="1" type="ORF">AQI88_24700</name>
</gene>
<organism evidence="1 2">
    <name type="scientific">Streptomyces cellostaticus</name>
    <dbReference type="NCBI Taxonomy" id="67285"/>
    <lineage>
        <taxon>Bacteria</taxon>
        <taxon>Bacillati</taxon>
        <taxon>Actinomycetota</taxon>
        <taxon>Actinomycetes</taxon>
        <taxon>Kitasatosporales</taxon>
        <taxon>Streptomycetaceae</taxon>
        <taxon>Streptomyces</taxon>
    </lineage>
</organism>
<dbReference type="AlphaFoldDB" id="A0A101NIR7"/>
<proteinExistence type="predicted"/>
<comment type="caution">
    <text evidence="1">The sequence shown here is derived from an EMBL/GenBank/DDBJ whole genome shotgun (WGS) entry which is preliminary data.</text>
</comment>
<accession>A0A101NIR7</accession>
<protein>
    <submittedName>
        <fullName evidence="1">Uncharacterized protein</fullName>
    </submittedName>
</protein>
<sequence length="167" mass="18917">MDVDLRRPDDCFVSHYQRLGLALFIEPDPSQVNAAVEASVPVAGLGREPAEEFTSTLEIVWVDFLPAGQSPATMSCGLPTQQHRDECTPHLAAFTVVAQKRLRMVLDDGLPVFALYHDRKFGHDTESLRHASRSEVPSKLREFLHRQLVRQVQRKRELKYVSHSRTG</sequence>
<reference evidence="1 2" key="1">
    <citation type="submission" date="2015-10" db="EMBL/GenBank/DDBJ databases">
        <title>Draft genome sequence of Streptomyces cellostaticus DSM 40189, type strain for the species Streptomyces cellostaticus.</title>
        <authorList>
            <person name="Ruckert C."/>
            <person name="Winkler A."/>
            <person name="Kalinowski J."/>
            <person name="Kampfer P."/>
            <person name="Glaeser S."/>
        </authorList>
    </citation>
    <scope>NUCLEOTIDE SEQUENCE [LARGE SCALE GENOMIC DNA]</scope>
    <source>
        <strain evidence="1 2">DSM 40189</strain>
    </source>
</reference>
<dbReference type="EMBL" id="LMWL01000043">
    <property type="protein sequence ID" value="KUM93940.1"/>
    <property type="molecule type" value="Genomic_DNA"/>
</dbReference>
<name>A0A101NIR7_9ACTN</name>
<dbReference type="Proteomes" id="UP000054241">
    <property type="component" value="Unassembled WGS sequence"/>
</dbReference>
<keyword evidence="2" id="KW-1185">Reference proteome</keyword>
<evidence type="ECO:0000313" key="2">
    <source>
        <dbReference type="Proteomes" id="UP000054241"/>
    </source>
</evidence>
<evidence type="ECO:0000313" key="1">
    <source>
        <dbReference type="EMBL" id="KUM93940.1"/>
    </source>
</evidence>